<evidence type="ECO:0000256" key="2">
    <source>
        <dbReference type="ARBA" id="ARBA00009045"/>
    </source>
</evidence>
<dbReference type="PANTHER" id="PTHR43066">
    <property type="entry name" value="RHOMBOID-RELATED PROTEIN"/>
    <property type="match status" value="1"/>
</dbReference>
<dbReference type="PANTHER" id="PTHR43066:SF5">
    <property type="entry name" value="RHOMBOID-LIKE PROTEIN 11, CHLOROPLASTIC-RELATED"/>
    <property type="match status" value="1"/>
</dbReference>
<evidence type="ECO:0000313" key="9">
    <source>
        <dbReference type="Proteomes" id="UP000054558"/>
    </source>
</evidence>
<feature type="transmembrane region" description="Helical" evidence="6">
    <location>
        <begin position="308"/>
        <end position="328"/>
    </location>
</feature>
<dbReference type="EMBL" id="DF236988">
    <property type="protein sequence ID" value="GAQ79838.1"/>
    <property type="molecule type" value="Genomic_DNA"/>
</dbReference>
<protein>
    <submittedName>
        <fullName evidence="8">Rhomboid family proteins</fullName>
    </submittedName>
</protein>
<keyword evidence="4 6" id="KW-1133">Transmembrane helix</keyword>
<feature type="transmembrane region" description="Helical" evidence="6">
    <location>
        <begin position="184"/>
        <end position="206"/>
    </location>
</feature>
<reference evidence="8 9" key="1">
    <citation type="journal article" date="2014" name="Nat. Commun.">
        <title>Klebsormidium flaccidum genome reveals primary factors for plant terrestrial adaptation.</title>
        <authorList>
            <person name="Hori K."/>
            <person name="Maruyama F."/>
            <person name="Fujisawa T."/>
            <person name="Togashi T."/>
            <person name="Yamamoto N."/>
            <person name="Seo M."/>
            <person name="Sato S."/>
            <person name="Yamada T."/>
            <person name="Mori H."/>
            <person name="Tajima N."/>
            <person name="Moriyama T."/>
            <person name="Ikeuchi M."/>
            <person name="Watanabe M."/>
            <person name="Wada H."/>
            <person name="Kobayashi K."/>
            <person name="Saito M."/>
            <person name="Masuda T."/>
            <person name="Sasaki-Sekimoto Y."/>
            <person name="Mashiguchi K."/>
            <person name="Awai K."/>
            <person name="Shimojima M."/>
            <person name="Masuda S."/>
            <person name="Iwai M."/>
            <person name="Nobusawa T."/>
            <person name="Narise T."/>
            <person name="Kondo S."/>
            <person name="Saito H."/>
            <person name="Sato R."/>
            <person name="Murakawa M."/>
            <person name="Ihara Y."/>
            <person name="Oshima-Yamada Y."/>
            <person name="Ohtaka K."/>
            <person name="Satoh M."/>
            <person name="Sonobe K."/>
            <person name="Ishii M."/>
            <person name="Ohtani R."/>
            <person name="Kanamori-Sato M."/>
            <person name="Honoki R."/>
            <person name="Miyazaki D."/>
            <person name="Mochizuki H."/>
            <person name="Umetsu J."/>
            <person name="Higashi K."/>
            <person name="Shibata D."/>
            <person name="Kamiya Y."/>
            <person name="Sato N."/>
            <person name="Nakamura Y."/>
            <person name="Tabata S."/>
            <person name="Ida S."/>
            <person name="Kurokawa K."/>
            <person name="Ohta H."/>
        </authorList>
    </citation>
    <scope>NUCLEOTIDE SEQUENCE [LARGE SCALE GENOMIC DNA]</scope>
    <source>
        <strain evidence="8 9">NIES-2285</strain>
    </source>
</reference>
<feature type="domain" description="Peptidase S54 rhomboid" evidence="7">
    <location>
        <begin position="179"/>
        <end position="329"/>
    </location>
</feature>
<keyword evidence="3 6" id="KW-0812">Transmembrane</keyword>
<dbReference type="SUPFAM" id="SSF144091">
    <property type="entry name" value="Rhomboid-like"/>
    <property type="match status" value="1"/>
</dbReference>
<comment type="similarity">
    <text evidence="2">Belongs to the peptidase S54 family.</text>
</comment>
<dbReference type="InterPro" id="IPR035952">
    <property type="entry name" value="Rhomboid-like_sf"/>
</dbReference>
<dbReference type="OMA" id="LYHAYPS"/>
<gene>
    <name evidence="8" type="ORF">KFL_000390280</name>
</gene>
<evidence type="ECO:0000259" key="7">
    <source>
        <dbReference type="Pfam" id="PF01694"/>
    </source>
</evidence>
<dbReference type="OrthoDB" id="2019195at2759"/>
<evidence type="ECO:0000256" key="1">
    <source>
        <dbReference type="ARBA" id="ARBA00004141"/>
    </source>
</evidence>
<proteinExistence type="inferred from homology"/>
<sequence length="345" mass="37167">MAGAVLCSLPPTAALCLRHGVLKPSAKGRKAALQPKIEPTPHHLPLSNSFGNQNCGVRAGPVRLQSTRTAHRHGKLPQSNCLSKPHELASETGVRLPQSNIPLKRRQVVTCGAAGKPDASSNLARNLELEPSTRGPRNQAGNQFNGIFLLLILNIGIYVADHLLHLPVMRSLYLNHVRPQWWQFVTSTFCHFNWNHLSSNLFFLYIFGKLVEEEEGSIGVWASYLVTGIGANVVSYLLLPHSSGGAAVASCGASGAVFGLFAISVLVKLSWNWRKILEVLILGQFVVEKVIAEAAMSARGTKGLLSGGINHVAHLAGALVGVALIYLITRLPEAVSKVTDKDLLE</sequence>
<dbReference type="InterPro" id="IPR022764">
    <property type="entry name" value="Peptidase_S54_rhomboid_dom"/>
</dbReference>
<keyword evidence="9" id="KW-1185">Reference proteome</keyword>
<feature type="transmembrane region" description="Helical" evidence="6">
    <location>
        <begin position="245"/>
        <end position="267"/>
    </location>
</feature>
<dbReference type="FunFam" id="1.20.1540.10:FF:000013">
    <property type="entry name" value="Rhomboid protease aarA"/>
    <property type="match status" value="1"/>
</dbReference>
<evidence type="ECO:0000256" key="4">
    <source>
        <dbReference type="ARBA" id="ARBA00022989"/>
    </source>
</evidence>
<name>A0A1Y1HVH4_KLENI</name>
<dbReference type="Pfam" id="PF01694">
    <property type="entry name" value="Rhomboid"/>
    <property type="match status" value="1"/>
</dbReference>
<dbReference type="Proteomes" id="UP000054558">
    <property type="component" value="Unassembled WGS sequence"/>
</dbReference>
<dbReference type="AlphaFoldDB" id="A0A1Y1HVH4"/>
<dbReference type="GO" id="GO:0016020">
    <property type="term" value="C:membrane"/>
    <property type="evidence" value="ECO:0007669"/>
    <property type="project" value="UniProtKB-SubCell"/>
</dbReference>
<dbReference type="STRING" id="105231.A0A1Y1HVH4"/>
<evidence type="ECO:0000313" key="8">
    <source>
        <dbReference type="EMBL" id="GAQ79838.1"/>
    </source>
</evidence>
<feature type="transmembrane region" description="Helical" evidence="6">
    <location>
        <begin position="218"/>
        <end position="239"/>
    </location>
</feature>
<keyword evidence="5 6" id="KW-0472">Membrane</keyword>
<dbReference type="Gene3D" id="1.20.1540.10">
    <property type="entry name" value="Rhomboid-like"/>
    <property type="match status" value="1"/>
</dbReference>
<feature type="transmembrane region" description="Helical" evidence="6">
    <location>
        <begin position="144"/>
        <end position="164"/>
    </location>
</feature>
<comment type="subcellular location">
    <subcellularLocation>
        <location evidence="1">Membrane</location>
        <topology evidence="1">Multi-pass membrane protein</topology>
    </subcellularLocation>
</comment>
<evidence type="ECO:0000256" key="5">
    <source>
        <dbReference type="ARBA" id="ARBA00023136"/>
    </source>
</evidence>
<accession>A0A1Y1HVH4</accession>
<organism evidence="8 9">
    <name type="scientific">Klebsormidium nitens</name>
    <name type="common">Green alga</name>
    <name type="synonym">Ulothrix nitens</name>
    <dbReference type="NCBI Taxonomy" id="105231"/>
    <lineage>
        <taxon>Eukaryota</taxon>
        <taxon>Viridiplantae</taxon>
        <taxon>Streptophyta</taxon>
        <taxon>Klebsormidiophyceae</taxon>
        <taxon>Klebsormidiales</taxon>
        <taxon>Klebsormidiaceae</taxon>
        <taxon>Klebsormidium</taxon>
    </lineage>
</organism>
<evidence type="ECO:0000256" key="3">
    <source>
        <dbReference type="ARBA" id="ARBA00022692"/>
    </source>
</evidence>
<dbReference type="GO" id="GO:0004252">
    <property type="term" value="F:serine-type endopeptidase activity"/>
    <property type="evidence" value="ECO:0007669"/>
    <property type="project" value="InterPro"/>
</dbReference>
<evidence type="ECO:0000256" key="6">
    <source>
        <dbReference type="SAM" id="Phobius"/>
    </source>
</evidence>